<dbReference type="SUPFAM" id="SSF56349">
    <property type="entry name" value="DNA breaking-rejoining enzymes"/>
    <property type="match status" value="1"/>
</dbReference>
<dbReference type="Gene3D" id="1.10.443.10">
    <property type="entry name" value="Intergrase catalytic core"/>
    <property type="match status" value="1"/>
</dbReference>
<dbReference type="GO" id="GO:0015074">
    <property type="term" value="P:DNA integration"/>
    <property type="evidence" value="ECO:0007669"/>
    <property type="project" value="InterPro"/>
</dbReference>
<dbReference type="GO" id="GO:0006310">
    <property type="term" value="P:DNA recombination"/>
    <property type="evidence" value="ECO:0007669"/>
    <property type="project" value="UniProtKB-KW"/>
</dbReference>
<feature type="non-terminal residue" evidence="2">
    <location>
        <position position="1"/>
    </location>
</feature>
<sequence length="415" mass="47887">QRTHVSALNKFFDWVAYIYGDHEFEHIAGGSFVNPIIPEFLIPKTKKRYKTNKIPFKADAFPHLIKWLYTIESFGDQLTKEDGNQLLGLKLTHYNDHHQILTDIHQVPLCYQHQGETFQVHRIPQVLLVGSKSAARGLNLSALRMVILALDTGLRFQSCQWIDREAWGMHLPKLTPDDEYFKLHINTDKSRDEPWDTIVPIRTFQMLQRQQEYLEMRGVQSRKFRYEGRESSRFGDVTPLFVDAYGKVIADRSYDDFWSEVLYAFTAFAASNTLGLDPMIELRKPPNVKGEIDPGSNNRQGYPYCRIHIKRIQTPHSCRSTYVSRRSGATGLTVIADLIGHLNETTTAHYDYPDMQELLKALRSAEEDLEHPELARTKTATIKHGPAAIKARSVNSALQKSFRADRNETIHRFRM</sequence>
<organism evidence="2">
    <name type="scientific">marine sediment metagenome</name>
    <dbReference type="NCBI Taxonomy" id="412755"/>
    <lineage>
        <taxon>unclassified sequences</taxon>
        <taxon>metagenomes</taxon>
        <taxon>ecological metagenomes</taxon>
    </lineage>
</organism>
<dbReference type="GO" id="GO:0003677">
    <property type="term" value="F:DNA binding"/>
    <property type="evidence" value="ECO:0007669"/>
    <property type="project" value="InterPro"/>
</dbReference>
<protein>
    <submittedName>
        <fullName evidence="2">Uncharacterized protein</fullName>
    </submittedName>
</protein>
<evidence type="ECO:0000256" key="1">
    <source>
        <dbReference type="ARBA" id="ARBA00023172"/>
    </source>
</evidence>
<gene>
    <name evidence="2" type="ORF">LCGC14_2778310</name>
</gene>
<feature type="non-terminal residue" evidence="2">
    <location>
        <position position="415"/>
    </location>
</feature>
<reference evidence="2" key="1">
    <citation type="journal article" date="2015" name="Nature">
        <title>Complex archaea that bridge the gap between prokaryotes and eukaryotes.</title>
        <authorList>
            <person name="Spang A."/>
            <person name="Saw J.H."/>
            <person name="Jorgensen S.L."/>
            <person name="Zaremba-Niedzwiedzka K."/>
            <person name="Martijn J."/>
            <person name="Lind A.E."/>
            <person name="van Eijk R."/>
            <person name="Schleper C."/>
            <person name="Guy L."/>
            <person name="Ettema T.J."/>
        </authorList>
    </citation>
    <scope>NUCLEOTIDE SEQUENCE</scope>
</reference>
<keyword evidence="1" id="KW-0233">DNA recombination</keyword>
<dbReference type="EMBL" id="LAZR01051536">
    <property type="protein sequence ID" value="KKK84938.1"/>
    <property type="molecule type" value="Genomic_DNA"/>
</dbReference>
<accession>A0A0F8YU18</accession>
<dbReference type="AlphaFoldDB" id="A0A0F8YU18"/>
<dbReference type="InterPro" id="IPR013762">
    <property type="entry name" value="Integrase-like_cat_sf"/>
</dbReference>
<evidence type="ECO:0000313" key="2">
    <source>
        <dbReference type="EMBL" id="KKK84938.1"/>
    </source>
</evidence>
<dbReference type="InterPro" id="IPR011010">
    <property type="entry name" value="DNA_brk_join_enz"/>
</dbReference>
<proteinExistence type="predicted"/>
<comment type="caution">
    <text evidence="2">The sequence shown here is derived from an EMBL/GenBank/DDBJ whole genome shotgun (WGS) entry which is preliminary data.</text>
</comment>
<name>A0A0F8YU18_9ZZZZ</name>